<protein>
    <recommendedName>
        <fullName evidence="6">PPE family protein</fullName>
    </recommendedName>
</protein>
<dbReference type="InterPro" id="IPR022171">
    <property type="entry name" value="PPE_C"/>
</dbReference>
<dbReference type="InterPro" id="IPR000030">
    <property type="entry name" value="PPE_dom"/>
</dbReference>
<comment type="caution">
    <text evidence="4">The sequence shown here is derived from an EMBL/GenBank/DDBJ whole genome shotgun (WGS) entry which is preliminary data.</text>
</comment>
<feature type="domain" description="PPE family C-terminal" evidence="3">
    <location>
        <begin position="326"/>
        <end position="406"/>
    </location>
</feature>
<feature type="domain" description="PPE" evidence="2">
    <location>
        <begin position="2"/>
        <end position="164"/>
    </location>
</feature>
<dbReference type="RefSeq" id="WP_065142083.1">
    <property type="nucleotide sequence ID" value="NZ_LZLS01000003.1"/>
</dbReference>
<dbReference type="FunFam" id="1.20.1260.20:FF:000001">
    <property type="entry name" value="PPE family protein PPE41"/>
    <property type="match status" value="1"/>
</dbReference>
<dbReference type="OrthoDB" id="4727494at2"/>
<dbReference type="PANTHER" id="PTHR46766">
    <property type="entry name" value="GLUTAMINE-RICH PROTEIN 2"/>
    <property type="match status" value="1"/>
</dbReference>
<proteinExistence type="inferred from homology"/>
<dbReference type="Proteomes" id="UP000093928">
    <property type="component" value="Unassembled WGS sequence"/>
</dbReference>
<dbReference type="SUPFAM" id="SSF140459">
    <property type="entry name" value="PE/PPE dimer-like"/>
    <property type="match status" value="1"/>
</dbReference>
<dbReference type="GO" id="GO:0052572">
    <property type="term" value="P:response to host immune response"/>
    <property type="evidence" value="ECO:0007669"/>
    <property type="project" value="TreeGrafter"/>
</dbReference>
<evidence type="ECO:0008006" key="6">
    <source>
        <dbReference type="Google" id="ProtNLM"/>
    </source>
</evidence>
<name>A0A1A3PBC5_MYCAS</name>
<dbReference type="AlphaFoldDB" id="A0A1A3PBC5"/>
<evidence type="ECO:0000259" key="3">
    <source>
        <dbReference type="Pfam" id="PF12484"/>
    </source>
</evidence>
<reference evidence="4 5" key="1">
    <citation type="submission" date="2016-06" db="EMBL/GenBank/DDBJ databases">
        <authorList>
            <person name="Kjaerup R.B."/>
            <person name="Dalgaard T.S."/>
            <person name="Juul-Madsen H.R."/>
        </authorList>
    </citation>
    <scope>NUCLEOTIDE SEQUENCE [LARGE SCALE GENOMIC DNA]</scope>
    <source>
        <strain evidence="4 5">1165133.8</strain>
    </source>
</reference>
<evidence type="ECO:0000259" key="2">
    <source>
        <dbReference type="Pfam" id="PF00823"/>
    </source>
</evidence>
<evidence type="ECO:0000313" key="4">
    <source>
        <dbReference type="EMBL" id="OBK31528.1"/>
    </source>
</evidence>
<dbReference type="InterPro" id="IPR038332">
    <property type="entry name" value="PPE_sf"/>
</dbReference>
<organism evidence="4 5">
    <name type="scientific">Mycobacterium asiaticum</name>
    <dbReference type="NCBI Taxonomy" id="1790"/>
    <lineage>
        <taxon>Bacteria</taxon>
        <taxon>Bacillati</taxon>
        <taxon>Actinomycetota</taxon>
        <taxon>Actinomycetes</taxon>
        <taxon>Mycobacteriales</taxon>
        <taxon>Mycobacteriaceae</taxon>
        <taxon>Mycobacterium</taxon>
    </lineage>
</organism>
<evidence type="ECO:0000313" key="5">
    <source>
        <dbReference type="Proteomes" id="UP000093928"/>
    </source>
</evidence>
<evidence type="ECO:0000256" key="1">
    <source>
        <dbReference type="ARBA" id="ARBA00010652"/>
    </source>
</evidence>
<sequence>MDFGSLPPEINSMLMYSGPGSAPMVAAASAWNALAAELNASAVGYEKVVTGLASEEWMGPASASMAEAFTPYVAWMNTTATQAEQAAGQATAAAAAYENAFAATVPPQLVALNRAELAQAMATNIFGQNNNVIAVLEAQYGEMWAQDAAAMYQYAASSASAAKVTPFATPPQTVSPAAAAIQGTAVGQAAATSAGSAQQTLTQMLSGIQAQLSGLASPGNVALLGLNPTSESLTGIAFNPNSVIGSALNGIGGSSTINPQWLITAFRNFAGPAYNIEGLPYFSTGMANTMLSLSKGLAPAASSAAANAAHGLAGLGGLLGGGPGVTAGMGQAASLGKLSVPAAANIGAIGPGAVSHAAPIPISTVSAVPEASGNLLGGMPLGGLGQGSAAAVGQKYGFRPTVMSRPPFAG</sequence>
<dbReference type="EMBL" id="LZLS01000003">
    <property type="protein sequence ID" value="OBK31528.1"/>
    <property type="molecule type" value="Genomic_DNA"/>
</dbReference>
<dbReference type="Gene3D" id="1.20.1260.20">
    <property type="entry name" value="PPE superfamily"/>
    <property type="match status" value="1"/>
</dbReference>
<dbReference type="Pfam" id="PF12484">
    <property type="entry name" value="PPE-SVP"/>
    <property type="match status" value="1"/>
</dbReference>
<comment type="similarity">
    <text evidence="1">Belongs to the mycobacterial PPE family.</text>
</comment>
<accession>A0A1A3PBC5</accession>
<dbReference type="Pfam" id="PF00823">
    <property type="entry name" value="PPE"/>
    <property type="match status" value="1"/>
</dbReference>
<gene>
    <name evidence="4" type="ORF">A5634_13090</name>
</gene>
<dbReference type="PANTHER" id="PTHR46766:SF1">
    <property type="entry name" value="GLUTAMINE-RICH PROTEIN 2"/>
    <property type="match status" value="1"/>
</dbReference>